<dbReference type="Gene3D" id="3.30.70.330">
    <property type="match status" value="1"/>
</dbReference>
<dbReference type="PANTHER" id="PTHR48025">
    <property type="entry name" value="OS02G0815200 PROTEIN"/>
    <property type="match status" value="1"/>
</dbReference>
<feature type="compositionally biased region" description="Low complexity" evidence="3">
    <location>
        <begin position="603"/>
        <end position="612"/>
    </location>
</feature>
<dbReference type="InterPro" id="IPR000504">
    <property type="entry name" value="RRM_dom"/>
</dbReference>
<evidence type="ECO:0000313" key="6">
    <source>
        <dbReference type="Proteomes" id="UP000179807"/>
    </source>
</evidence>
<dbReference type="InterPro" id="IPR035979">
    <property type="entry name" value="RBD_domain_sf"/>
</dbReference>
<dbReference type="InterPro" id="IPR050502">
    <property type="entry name" value="Euk_RNA-bind_prot"/>
</dbReference>
<evidence type="ECO:0000313" key="5">
    <source>
        <dbReference type="EMBL" id="OHT12663.1"/>
    </source>
</evidence>
<dbReference type="EMBL" id="MLAK01000559">
    <property type="protein sequence ID" value="OHT12663.1"/>
    <property type="molecule type" value="Genomic_DNA"/>
</dbReference>
<gene>
    <name evidence="5" type="ORF">TRFO_17495</name>
</gene>
<sequence>MNQDDVQTLMNDYNQNPSPETFTRLATFLKQNQRYNDLLEIRMSYISQFSMNEDMWLQWLEEEYKTEGDNSLYDQLLQMALNDLPLSIPLWKFKIEHAKQKSAAIEEAINKIGEFDNSIWDEYRKLQPEKSDEIYEKQLSLPVPDYDTILGDYQLERVMAGKDSFDPPKEIKEEVARMNVYKTNFESLSSAIEYVKAFPDQKNFEYALSKHPYSPHIWIDYLNFFPSESLAARAVRFCPRSGLLRAIYAKITHKVDTSGFLFIKDEADAQLLLGQLISLDKNNAIPLIEAALKFPVFSEKNSWIWPTFLLEEHMKMNGATIDERKMVIEKAIERNSQSLELWNKLISIVSETGNEESIRKVYQDAASKLKVELPFLIQNWIIFETTAKDSKINEVIHRLNEIGNSSQKDVSNDDEKSASSIKNEYDRKTIFVANFHDSVTEEDLNNFFSSIGEIESIRLKRKHGKPSYAFIQFRYEKSAQKSIQLLNGAMFKGNSIEVKPHVEQKKFTLFIKFGSSAQPIELIDFLKEKTGVENFILRLANESKDQRSSHKTKGWGFIDVQSDTDAMKMLGMSGKLFKTTILKIEVAHKAQKEAIQDKKLKNKNPSSQQNNQHKYQQIHIPKQHHFSQNQNMNEQNQKEENSLAQQPKSAQMNDEQMKNFFGL</sequence>
<evidence type="ECO:0000256" key="3">
    <source>
        <dbReference type="SAM" id="MobiDB-lite"/>
    </source>
</evidence>
<comment type="caution">
    <text evidence="5">The sequence shown here is derived from an EMBL/GenBank/DDBJ whole genome shotgun (WGS) entry which is preliminary data.</text>
</comment>
<dbReference type="SUPFAM" id="SSF48452">
    <property type="entry name" value="TPR-like"/>
    <property type="match status" value="1"/>
</dbReference>
<dbReference type="Proteomes" id="UP000179807">
    <property type="component" value="Unassembled WGS sequence"/>
</dbReference>
<dbReference type="Gene3D" id="1.25.40.10">
    <property type="entry name" value="Tetratricopeptide repeat domain"/>
    <property type="match status" value="2"/>
</dbReference>
<protein>
    <recommendedName>
        <fullName evidence="4">RRM domain-containing protein</fullName>
    </recommendedName>
</protein>
<reference evidence="5" key="1">
    <citation type="submission" date="2016-10" db="EMBL/GenBank/DDBJ databases">
        <authorList>
            <person name="Benchimol M."/>
            <person name="Almeida L.G."/>
            <person name="Vasconcelos A.T."/>
            <person name="Perreira-Neves A."/>
            <person name="Rosa I.A."/>
            <person name="Tasca T."/>
            <person name="Bogo M.R."/>
            <person name="de Souza W."/>
        </authorList>
    </citation>
    <scope>NUCLEOTIDE SEQUENCE [LARGE SCALE GENOMIC DNA]</scope>
    <source>
        <strain evidence="5">K</strain>
    </source>
</reference>
<evidence type="ECO:0000256" key="2">
    <source>
        <dbReference type="PROSITE-ProRule" id="PRU00176"/>
    </source>
</evidence>
<dbReference type="InterPro" id="IPR012677">
    <property type="entry name" value="Nucleotide-bd_a/b_plait_sf"/>
</dbReference>
<accession>A0A1J4KMW4</accession>
<keyword evidence="6" id="KW-1185">Reference proteome</keyword>
<dbReference type="PANTHER" id="PTHR48025:SF1">
    <property type="entry name" value="RRM DOMAIN-CONTAINING PROTEIN"/>
    <property type="match status" value="1"/>
</dbReference>
<feature type="region of interest" description="Disordered" evidence="3">
    <location>
        <begin position="626"/>
        <end position="663"/>
    </location>
</feature>
<dbReference type="OrthoDB" id="439808at2759"/>
<dbReference type="AlphaFoldDB" id="A0A1J4KMW4"/>
<dbReference type="CDD" id="cd00590">
    <property type="entry name" value="RRM_SF"/>
    <property type="match status" value="1"/>
</dbReference>
<feature type="region of interest" description="Disordered" evidence="3">
    <location>
        <begin position="595"/>
        <end position="614"/>
    </location>
</feature>
<dbReference type="RefSeq" id="XP_068365799.1">
    <property type="nucleotide sequence ID" value="XM_068499622.1"/>
</dbReference>
<dbReference type="GO" id="GO:0003729">
    <property type="term" value="F:mRNA binding"/>
    <property type="evidence" value="ECO:0007669"/>
    <property type="project" value="TreeGrafter"/>
</dbReference>
<keyword evidence="1 2" id="KW-0694">RNA-binding</keyword>
<dbReference type="GeneID" id="94834326"/>
<dbReference type="SMART" id="SM00360">
    <property type="entry name" value="RRM"/>
    <property type="match status" value="2"/>
</dbReference>
<evidence type="ECO:0000259" key="4">
    <source>
        <dbReference type="PROSITE" id="PS50102"/>
    </source>
</evidence>
<dbReference type="VEuPathDB" id="TrichDB:TRFO_17495"/>
<dbReference type="SUPFAM" id="SSF54928">
    <property type="entry name" value="RNA-binding domain, RBD"/>
    <property type="match status" value="1"/>
</dbReference>
<evidence type="ECO:0000256" key="1">
    <source>
        <dbReference type="ARBA" id="ARBA00022884"/>
    </source>
</evidence>
<dbReference type="InterPro" id="IPR011990">
    <property type="entry name" value="TPR-like_helical_dom_sf"/>
</dbReference>
<feature type="compositionally biased region" description="Polar residues" evidence="3">
    <location>
        <begin position="642"/>
        <end position="654"/>
    </location>
</feature>
<proteinExistence type="predicted"/>
<organism evidence="5 6">
    <name type="scientific">Tritrichomonas foetus</name>
    <dbReference type="NCBI Taxonomy" id="1144522"/>
    <lineage>
        <taxon>Eukaryota</taxon>
        <taxon>Metamonada</taxon>
        <taxon>Parabasalia</taxon>
        <taxon>Tritrichomonadida</taxon>
        <taxon>Tritrichomonadidae</taxon>
        <taxon>Tritrichomonas</taxon>
    </lineage>
</organism>
<name>A0A1J4KMW4_9EUKA</name>
<feature type="domain" description="RRM" evidence="4">
    <location>
        <begin position="428"/>
        <end position="503"/>
    </location>
</feature>
<dbReference type="Pfam" id="PF00076">
    <property type="entry name" value="RRM_1"/>
    <property type="match status" value="1"/>
</dbReference>
<dbReference type="PROSITE" id="PS50102">
    <property type="entry name" value="RRM"/>
    <property type="match status" value="1"/>
</dbReference>